<evidence type="ECO:0000313" key="2">
    <source>
        <dbReference type="Proteomes" id="UP000008983"/>
    </source>
</evidence>
<gene>
    <name evidence="1" type="ORF">IMG5_148040</name>
</gene>
<protein>
    <submittedName>
        <fullName evidence="1">Uncharacterized protein</fullName>
    </submittedName>
</protein>
<dbReference type="AlphaFoldDB" id="G0QY81"/>
<proteinExistence type="predicted"/>
<keyword evidence="2" id="KW-1185">Reference proteome</keyword>
<dbReference type="Proteomes" id="UP000008983">
    <property type="component" value="Unassembled WGS sequence"/>
</dbReference>
<name>G0QY81_ICHMU</name>
<evidence type="ECO:0000313" key="1">
    <source>
        <dbReference type="EMBL" id="EGR29820.1"/>
    </source>
</evidence>
<reference evidence="1 2" key="1">
    <citation type="submission" date="2011-07" db="EMBL/GenBank/DDBJ databases">
        <authorList>
            <person name="Coyne R."/>
            <person name="Brami D."/>
            <person name="Johnson J."/>
            <person name="Hostetler J."/>
            <person name="Hannick L."/>
            <person name="Clark T."/>
            <person name="Cassidy-Hanley D."/>
            <person name="Inman J."/>
        </authorList>
    </citation>
    <scope>NUCLEOTIDE SEQUENCE [LARGE SCALE GENOMIC DNA]</scope>
    <source>
        <strain evidence="1 2">G5</strain>
    </source>
</reference>
<dbReference type="EMBL" id="GL984104">
    <property type="protein sequence ID" value="EGR29820.1"/>
    <property type="molecule type" value="Genomic_DNA"/>
</dbReference>
<organism evidence="1 2">
    <name type="scientific">Ichthyophthirius multifiliis</name>
    <name type="common">White spot disease agent</name>
    <name type="synonym">Ich</name>
    <dbReference type="NCBI Taxonomy" id="5932"/>
    <lineage>
        <taxon>Eukaryota</taxon>
        <taxon>Sar</taxon>
        <taxon>Alveolata</taxon>
        <taxon>Ciliophora</taxon>
        <taxon>Intramacronucleata</taxon>
        <taxon>Oligohymenophorea</taxon>
        <taxon>Hymenostomatida</taxon>
        <taxon>Ophryoglenina</taxon>
        <taxon>Ichthyophthirius</taxon>
    </lineage>
</organism>
<accession>G0QY81</accession>
<sequence>NPNQLKYSIQAQNQLKHSIFLQKPKYLTKYYSVLNFNFQMKFKFLHFQLYQKNEHQQFQKKLYFFQLQIQQNHSNQFFRLQFSLKKLILEYFQVNIILNLVDFIYQQPKFNMFFPHLYLNNYSKIKKLINSKIQEFSLKKTQKESINQLTLKHYVNQKFLFYNSYPLISNNLNSFLNGHPKSPFKQPNYSNFHMQVVSLLLILIFFPFQNYKYHHIYLSHIFFLYIKNKMHELLFLEDQLILINLNCQNVHLW</sequence>
<dbReference type="RefSeq" id="XP_004031056.1">
    <property type="nucleotide sequence ID" value="XM_004031008.1"/>
</dbReference>
<dbReference type="GeneID" id="14905929"/>
<dbReference type="InParanoid" id="G0QY81"/>
<feature type="non-terminal residue" evidence="1">
    <location>
        <position position="1"/>
    </location>
</feature>